<evidence type="ECO:0000256" key="4">
    <source>
        <dbReference type="ARBA" id="ARBA00022559"/>
    </source>
</evidence>
<comment type="similarity">
    <text evidence="2">Belongs to the peroxiredoxin family. Prx5 subfamily.</text>
</comment>
<feature type="non-terminal residue" evidence="10">
    <location>
        <position position="1"/>
    </location>
</feature>
<dbReference type="GO" id="GO:0008379">
    <property type="term" value="F:thioredoxin peroxidase activity"/>
    <property type="evidence" value="ECO:0007669"/>
    <property type="project" value="InterPro"/>
</dbReference>
<dbReference type="EC" id="1.11.1.25" evidence="3"/>
<evidence type="ECO:0000259" key="9">
    <source>
        <dbReference type="PROSITE" id="PS51352"/>
    </source>
</evidence>
<dbReference type="AlphaFoldDB" id="A0A6A4L728"/>
<protein>
    <recommendedName>
        <fullName evidence="3">glutaredoxin-dependent peroxiredoxin</fullName>
        <ecNumber evidence="3">1.11.1.25</ecNumber>
    </recommendedName>
    <alternativeName>
        <fullName evidence="7">Glutaredoxin-dependent peroxiredoxin</fullName>
    </alternativeName>
</protein>
<comment type="caution">
    <text evidence="10">The sequence shown here is derived from an EMBL/GenBank/DDBJ whole genome shotgun (WGS) entry which is preliminary data.</text>
</comment>
<organism evidence="10 11">
    <name type="scientific">Rhododendron williamsianum</name>
    <dbReference type="NCBI Taxonomy" id="262921"/>
    <lineage>
        <taxon>Eukaryota</taxon>
        <taxon>Viridiplantae</taxon>
        <taxon>Streptophyta</taxon>
        <taxon>Embryophyta</taxon>
        <taxon>Tracheophyta</taxon>
        <taxon>Spermatophyta</taxon>
        <taxon>Magnoliopsida</taxon>
        <taxon>eudicotyledons</taxon>
        <taxon>Gunneridae</taxon>
        <taxon>Pentapetalae</taxon>
        <taxon>asterids</taxon>
        <taxon>Ericales</taxon>
        <taxon>Ericaceae</taxon>
        <taxon>Ericoideae</taxon>
        <taxon>Rhodoreae</taxon>
        <taxon>Rhododendron</taxon>
    </lineage>
</organism>
<dbReference type="Proteomes" id="UP000428333">
    <property type="component" value="Linkage Group LG07"/>
</dbReference>
<keyword evidence="4" id="KW-0575">Peroxidase</keyword>
<dbReference type="Pfam" id="PF08534">
    <property type="entry name" value="Redoxin"/>
    <property type="match status" value="1"/>
</dbReference>
<proteinExistence type="inferred from homology"/>
<name>A0A6A4L728_9ERIC</name>
<dbReference type="PANTHER" id="PTHR10430">
    <property type="entry name" value="PEROXIREDOXIN"/>
    <property type="match status" value="1"/>
</dbReference>
<dbReference type="PANTHER" id="PTHR10430:SF34">
    <property type="entry name" value="PEROXIREDOXIN-2F, MITOCHONDRIAL"/>
    <property type="match status" value="1"/>
</dbReference>
<dbReference type="SUPFAM" id="SSF52833">
    <property type="entry name" value="Thioredoxin-like"/>
    <property type="match status" value="1"/>
</dbReference>
<feature type="domain" description="Thioredoxin" evidence="9">
    <location>
        <begin position="33"/>
        <end position="219"/>
    </location>
</feature>
<dbReference type="GO" id="GO:0034599">
    <property type="term" value="P:cellular response to oxidative stress"/>
    <property type="evidence" value="ECO:0007669"/>
    <property type="project" value="InterPro"/>
</dbReference>
<evidence type="ECO:0000256" key="2">
    <source>
        <dbReference type="ARBA" id="ARBA00010505"/>
    </source>
</evidence>
<keyword evidence="5" id="KW-0049">Antioxidant</keyword>
<sequence>MASAMMKRSTATMMKSVAGNLRSRAFASVSVGTDLVSAAPDVSLQKARSWDEGVESKFSTTPIKDLFKDKKVVIFGLPGAYTGVCSAQHVPSYKNNIDKFKAKGVDHVVCVAVNDPYVLNGWAEKLEAKNAVHRLLSRGGIDNSHSQFKSGFNYKEESNIDVGLVESYGKFNPNEFEENVSLNPDEFEEGMELGYFNDFPIFDQYPSEDLEGVLKDDCVFEIEDEFGDFTIFDESPNEDIGGEFERVLMFDESSKGDIDVEDAPIYDEYPSEDIDDDEERLEDIVGEDKEKGGLILPINEPFLTPFEDSGQVFEASHNVDGRWSAYVVDGKVKVLNVEKAPSEFKVSGGEVILGQI</sequence>
<dbReference type="EMBL" id="QEFC01001857">
    <property type="protein sequence ID" value="KAE9455343.1"/>
    <property type="molecule type" value="Genomic_DNA"/>
</dbReference>
<dbReference type="InterPro" id="IPR013740">
    <property type="entry name" value="Redoxin"/>
</dbReference>
<evidence type="ECO:0000256" key="1">
    <source>
        <dbReference type="ARBA" id="ARBA00001711"/>
    </source>
</evidence>
<evidence type="ECO:0000256" key="6">
    <source>
        <dbReference type="ARBA" id="ARBA00023002"/>
    </source>
</evidence>
<evidence type="ECO:0000256" key="3">
    <source>
        <dbReference type="ARBA" id="ARBA00013016"/>
    </source>
</evidence>
<dbReference type="InterPro" id="IPR013766">
    <property type="entry name" value="Thioredoxin_domain"/>
</dbReference>
<evidence type="ECO:0000256" key="7">
    <source>
        <dbReference type="ARBA" id="ARBA00031688"/>
    </source>
</evidence>
<keyword evidence="11" id="KW-1185">Reference proteome</keyword>
<accession>A0A6A4L728</accession>
<comment type="catalytic activity">
    <reaction evidence="1">
        <text>[glutaredoxin]-dithiol + a hydroperoxide = [glutaredoxin]-disulfide + an alcohol + H2O</text>
        <dbReference type="Rhea" id="RHEA:62624"/>
        <dbReference type="Rhea" id="RHEA-COMP:10729"/>
        <dbReference type="Rhea" id="RHEA-COMP:10730"/>
        <dbReference type="ChEBI" id="CHEBI:15377"/>
        <dbReference type="ChEBI" id="CHEBI:29950"/>
        <dbReference type="ChEBI" id="CHEBI:30879"/>
        <dbReference type="ChEBI" id="CHEBI:35924"/>
        <dbReference type="ChEBI" id="CHEBI:50058"/>
        <dbReference type="EC" id="1.11.1.25"/>
    </reaction>
</comment>
<dbReference type="GO" id="GO:0005739">
    <property type="term" value="C:mitochondrion"/>
    <property type="evidence" value="ECO:0007669"/>
    <property type="project" value="TreeGrafter"/>
</dbReference>
<reference evidence="10 11" key="1">
    <citation type="journal article" date="2019" name="Genome Biol. Evol.">
        <title>The Rhododendron genome and chromosomal organization provide insight into shared whole-genome duplications across the heath family (Ericaceae).</title>
        <authorList>
            <person name="Soza V.L."/>
            <person name="Lindsley D."/>
            <person name="Waalkes A."/>
            <person name="Ramage E."/>
            <person name="Patwardhan R.P."/>
            <person name="Burton J.N."/>
            <person name="Adey A."/>
            <person name="Kumar A."/>
            <person name="Qiu R."/>
            <person name="Shendure J."/>
            <person name="Hall B."/>
        </authorList>
    </citation>
    <scope>NUCLEOTIDE SEQUENCE [LARGE SCALE GENOMIC DNA]</scope>
    <source>
        <strain evidence="10">RSF 1966-606</strain>
    </source>
</reference>
<feature type="active site" description="Cysteine sulfenic acid (-SOH) intermediate" evidence="8">
    <location>
        <position position="85"/>
    </location>
</feature>
<dbReference type="Gene3D" id="3.40.30.10">
    <property type="entry name" value="Glutaredoxin"/>
    <property type="match status" value="2"/>
</dbReference>
<dbReference type="GO" id="GO:0045454">
    <property type="term" value="P:cell redox homeostasis"/>
    <property type="evidence" value="ECO:0007669"/>
    <property type="project" value="TreeGrafter"/>
</dbReference>
<dbReference type="PROSITE" id="PS51352">
    <property type="entry name" value="THIOREDOXIN_2"/>
    <property type="match status" value="1"/>
</dbReference>
<evidence type="ECO:0000256" key="5">
    <source>
        <dbReference type="ARBA" id="ARBA00022862"/>
    </source>
</evidence>
<gene>
    <name evidence="10" type="ORF">C3L33_12750</name>
</gene>
<evidence type="ECO:0000313" key="11">
    <source>
        <dbReference type="Proteomes" id="UP000428333"/>
    </source>
</evidence>
<evidence type="ECO:0000313" key="10">
    <source>
        <dbReference type="EMBL" id="KAE9455343.1"/>
    </source>
</evidence>
<dbReference type="OrthoDB" id="1882547at2759"/>
<dbReference type="InterPro" id="IPR037944">
    <property type="entry name" value="PRX5-like"/>
</dbReference>
<dbReference type="GO" id="GO:0042744">
    <property type="term" value="P:hydrogen peroxide catabolic process"/>
    <property type="evidence" value="ECO:0007669"/>
    <property type="project" value="TreeGrafter"/>
</dbReference>
<dbReference type="InterPro" id="IPR036249">
    <property type="entry name" value="Thioredoxin-like_sf"/>
</dbReference>
<keyword evidence="6" id="KW-0560">Oxidoreductase</keyword>
<evidence type="ECO:0000256" key="8">
    <source>
        <dbReference type="PIRSR" id="PIRSR637944-1"/>
    </source>
</evidence>